<name>A0AAN9VWE8_9ORTH</name>
<dbReference type="EMBL" id="JAZDUA010000037">
    <property type="protein sequence ID" value="KAK7871568.1"/>
    <property type="molecule type" value="Genomic_DNA"/>
</dbReference>
<protein>
    <submittedName>
        <fullName evidence="3">Uncharacterized protein</fullName>
    </submittedName>
</protein>
<proteinExistence type="predicted"/>
<evidence type="ECO:0000256" key="1">
    <source>
        <dbReference type="SAM" id="MobiDB-lite"/>
    </source>
</evidence>
<evidence type="ECO:0000256" key="2">
    <source>
        <dbReference type="SAM" id="SignalP"/>
    </source>
</evidence>
<accession>A0AAN9VWE8</accession>
<dbReference type="AlphaFoldDB" id="A0AAN9VWE8"/>
<gene>
    <name evidence="3" type="ORF">R5R35_010365</name>
</gene>
<feature type="chain" id="PRO_5042973487" evidence="2">
    <location>
        <begin position="50"/>
        <end position="113"/>
    </location>
</feature>
<evidence type="ECO:0000313" key="3">
    <source>
        <dbReference type="EMBL" id="KAK7871568.1"/>
    </source>
</evidence>
<feature type="signal peptide" evidence="2">
    <location>
        <begin position="1"/>
        <end position="49"/>
    </location>
</feature>
<keyword evidence="4" id="KW-1185">Reference proteome</keyword>
<comment type="caution">
    <text evidence="3">The sequence shown here is derived from an EMBL/GenBank/DDBJ whole genome shotgun (WGS) entry which is preliminary data.</text>
</comment>
<sequence>MAQPATRSGTAAARGRAGSLSHLHLPRACCLWLLVTSLVAAQLARTAAAAPAPAPARATARAAAAAPQPAAAASGNAATAANVHTARIIDTPTLPVSCPRGMRAVGRRCRRVF</sequence>
<reference evidence="3 4" key="1">
    <citation type="submission" date="2024-03" db="EMBL/GenBank/DDBJ databases">
        <title>The genome assembly and annotation of the cricket Gryllus longicercus Weissman &amp; Gray.</title>
        <authorList>
            <person name="Szrajer S."/>
            <person name="Gray D."/>
            <person name="Ylla G."/>
        </authorList>
    </citation>
    <scope>NUCLEOTIDE SEQUENCE [LARGE SCALE GENOMIC DNA]</scope>
    <source>
        <strain evidence="3">DAG 2021-001</strain>
        <tissue evidence="3">Whole body minus gut</tissue>
    </source>
</reference>
<evidence type="ECO:0000313" key="4">
    <source>
        <dbReference type="Proteomes" id="UP001378592"/>
    </source>
</evidence>
<organism evidence="3 4">
    <name type="scientific">Gryllus longicercus</name>
    <dbReference type="NCBI Taxonomy" id="2509291"/>
    <lineage>
        <taxon>Eukaryota</taxon>
        <taxon>Metazoa</taxon>
        <taxon>Ecdysozoa</taxon>
        <taxon>Arthropoda</taxon>
        <taxon>Hexapoda</taxon>
        <taxon>Insecta</taxon>
        <taxon>Pterygota</taxon>
        <taxon>Neoptera</taxon>
        <taxon>Polyneoptera</taxon>
        <taxon>Orthoptera</taxon>
        <taxon>Ensifera</taxon>
        <taxon>Gryllidea</taxon>
        <taxon>Grylloidea</taxon>
        <taxon>Gryllidae</taxon>
        <taxon>Gryllinae</taxon>
        <taxon>Gryllus</taxon>
    </lineage>
</organism>
<keyword evidence="2" id="KW-0732">Signal</keyword>
<dbReference type="Proteomes" id="UP001378592">
    <property type="component" value="Unassembled WGS sequence"/>
</dbReference>
<feature type="region of interest" description="Disordered" evidence="1">
    <location>
        <begin position="57"/>
        <end position="77"/>
    </location>
</feature>